<dbReference type="InterPro" id="IPR004837">
    <property type="entry name" value="NaCa_Exmemb"/>
</dbReference>
<feature type="region of interest" description="Disordered" evidence="9">
    <location>
        <begin position="369"/>
        <end position="396"/>
    </location>
</feature>
<feature type="compositionally biased region" description="Polar residues" evidence="9">
    <location>
        <begin position="1737"/>
        <end position="1753"/>
    </location>
</feature>
<comment type="similarity">
    <text evidence="2">Belongs to the Ca(2+):cation antiporter (CaCA) (TC 2.A.19) family.</text>
</comment>
<dbReference type="InterPro" id="IPR044880">
    <property type="entry name" value="NCX_ion-bd_dom_sf"/>
</dbReference>
<evidence type="ECO:0000259" key="12">
    <source>
        <dbReference type="Pfam" id="PF03733"/>
    </source>
</evidence>
<feature type="region of interest" description="Disordered" evidence="9">
    <location>
        <begin position="1737"/>
        <end position="1768"/>
    </location>
</feature>
<evidence type="ECO:0008006" key="16">
    <source>
        <dbReference type="Google" id="ProtNLM"/>
    </source>
</evidence>
<proteinExistence type="inferred from homology"/>
<feature type="compositionally biased region" description="Basic and acidic residues" evidence="9">
    <location>
        <begin position="779"/>
        <end position="789"/>
    </location>
</feature>
<evidence type="ECO:0000256" key="6">
    <source>
        <dbReference type="ARBA" id="ARBA00023065"/>
    </source>
</evidence>
<keyword evidence="5 10" id="KW-1133">Transmembrane helix</keyword>
<sequence length="1832" mass="198982">MENHSDSPEVPTELLNPEHLYTPLVEQESEYLKENSAIGSTPESSNKIPSLKISSPTNSKPLKTTKFGKVQRFDFNHSDSEYPTVSESLYEENSADEDQSDELILEDDDDVKTRQEAMNKTHLFGLPIWKPALYKKSRSVSKAAFIALHSRPKKLAKLIANPGNILWLIIAGWWMALVFLTLSLVLFLIPVGGPEYARVLYELAQYIFWPFGKSVERIKLVFEKQNQPNSLSNNNETDSVSISIQSSSSRDNLINSTTENNHLLSDNEDDENSVPIKSVPRKGGFLGHFVYYTLFMLIINPILLLVSGCMWLFVFTIPMGSLTFTLSRYLWRDPLSLHFASNIKAKNDPKTAGSNRDGLLGWALNKNKSPTHDIERNTSGSTDQTEIGAENIESSSTEYDEDDEVENVVSDIKNNPNLLLCTNEAFGLCYYKYTVDGVNIIFINLMFFTLCVLFLAFVIGPMTNHSHPLTKPGVLFVLCLISTIPLAYFIGQAVSSISAQSSFGLGSVINATFGSIIEVILYSLALSQGKSEIVEGALIGSFLAGMLLMPGVSMIAGGIKYKEQKFNQKSAGVTATLIIMSIIAAFAPTLFYHTYGRWELKCSIDGSALKSSTTDQATLMNIGQCVQIPVRPTKDPLYFSVVRPFSFICAGILLTSYIIGLWFTLKSHVKHIYSSPTSESDRRAGFWKAIKKFVMLQTQNANNVSRSENHHLAGRKSNITSTYKKDLKSNYKKYDHENYHSECDEQDQRGESISSQDPTASTSKKRRYPEGSSNPRINSELRHRNDKKGSIGYTPKEGASPYNSHRTCKCNSCASNNSSIECMYEHRNSVGRKEYYGQGKGKQGSIPSIKKYEHRQPNSTLPLSYPSALKLVELPKILAADPDDQFPDLTFLYGGRHDNLEEDAEEAHGGHDAPNWSKTKSALILCVCTLLFSLVAEVLVDTVDSVISNIGLSEKMLGFTLFALVPTVTEFVNATAFAMQKNIELAIEISNAYTVQVSLLQIPILLFISSIFGHQINNDLRNASLSGKAGASITSIASSKAAELAELIKNGRIYSHLRPTNLINSLLSFVGIGHKDKSGISDKMINLVAKTITVAKDREPYNYVFTLVFSRWEVISAIFSVFMLTYMLIEGKSNYFKGVQKQTFQFIDSKNDGFGTGGQNNLFGGTSTFGSNNSNTQNTEQAANQQKTDAATTQNKPMFGGFGNTGSSNMFGSTAAPATSGGGSSGFNFGSGSLSLGGANPPKNESAKPTTFSFGSLNASGSNSSTNLFTQQKAPATGSGEKGSLFGNSGAGSAPKTFSFELPKTGDSSATTSLFGAGASKTGGEESKPKPGDSGQSLFGKSLEQTTKPSLFTSTQQNKNTTTESKAQGSDLFSLTKNAPGSLNTTEKTSNETSTGTSLFPSSSAISSSASTTAPTQTTETATKTATTSTPATQSGFGGASTNLAGTQNKTDLIKTVEVQDTTSDISTALLGTRTLGEIIDLWTSELSLQIKQFHGQAAMASKWEQQLIEQGKQITKLYELATAAETDQTVLNDSLDHMEAQQKVLVSLLDKYEPITRDLVDQTKTSLVGRQFGGGISGQTSISQSVDEEREQMYSTAEKLNAQLDEMEKCISGLVEEANSVSELSSAMAVTGGSGMLGSEKSGTKLADPLVLVMKILNQHLTSLENIELHSNELQMRVKELEEARLAKSTENYNFVQQQPPVKTNEYNLEKVEGSFSSMLSGIDVSGSGVQKQKLYSSPFSTRSPLTSTIGQPSGGRQGISLAGGSVGTPVRGYGMNRVGSGSVRGDSLVVGSPFHKNLDGTQSISGQPRGSESQQNKISTPFGLGRQRRW</sequence>
<feature type="transmembrane region" description="Helical" evidence="10">
    <location>
        <begin position="285"/>
        <end position="304"/>
    </location>
</feature>
<feature type="domain" description="Inner membrane component" evidence="12">
    <location>
        <begin position="163"/>
        <end position="213"/>
    </location>
</feature>
<feature type="region of interest" description="Disordered" evidence="9">
    <location>
        <begin position="1786"/>
        <end position="1832"/>
    </location>
</feature>
<accession>A0A2U1JAJ6</accession>
<keyword evidence="6" id="KW-0406">Ion transport</keyword>
<evidence type="ECO:0000313" key="14">
    <source>
        <dbReference type="EMBL" id="PWA02140.1"/>
    </source>
</evidence>
<dbReference type="InterPro" id="IPR004713">
    <property type="entry name" value="CaH_exchang"/>
</dbReference>
<dbReference type="EMBL" id="MBFU01000105">
    <property type="protein sequence ID" value="PWA02140.1"/>
    <property type="molecule type" value="Genomic_DNA"/>
</dbReference>
<comment type="subcellular location">
    <subcellularLocation>
        <location evidence="1">Endomembrane system</location>
        <topology evidence="1">Multi-pass membrane protein</topology>
    </subcellularLocation>
</comment>
<evidence type="ECO:0000256" key="5">
    <source>
        <dbReference type="ARBA" id="ARBA00022989"/>
    </source>
</evidence>
<feature type="compositionally biased region" description="Low complexity" evidence="9">
    <location>
        <begin position="1171"/>
        <end position="1186"/>
    </location>
</feature>
<feature type="compositionally biased region" description="Polar residues" evidence="9">
    <location>
        <begin position="1334"/>
        <end position="1381"/>
    </location>
</feature>
<evidence type="ECO:0000256" key="7">
    <source>
        <dbReference type="ARBA" id="ARBA00023136"/>
    </source>
</evidence>
<evidence type="ECO:0000259" key="13">
    <source>
        <dbReference type="Pfam" id="PF05064"/>
    </source>
</evidence>
<dbReference type="Pfam" id="PF03733">
    <property type="entry name" value="YccF"/>
    <property type="match status" value="1"/>
</dbReference>
<evidence type="ECO:0000256" key="4">
    <source>
        <dbReference type="ARBA" id="ARBA00022692"/>
    </source>
</evidence>
<feature type="compositionally biased region" description="Low complexity" evidence="9">
    <location>
        <begin position="1382"/>
        <end position="1433"/>
    </location>
</feature>
<dbReference type="GO" id="GO:0012505">
    <property type="term" value="C:endomembrane system"/>
    <property type="evidence" value="ECO:0007669"/>
    <property type="project" value="UniProtKB-SubCell"/>
</dbReference>
<feature type="transmembrane region" description="Helical" evidence="10">
    <location>
        <begin position="1109"/>
        <end position="1129"/>
    </location>
</feature>
<feature type="compositionally biased region" description="Polar residues" evidence="9">
    <location>
        <begin position="1801"/>
        <end position="1821"/>
    </location>
</feature>
<feature type="region of interest" description="Disordered" evidence="9">
    <location>
        <begin position="1165"/>
        <end position="1203"/>
    </location>
</feature>
<feature type="compositionally biased region" description="Basic and acidic residues" evidence="9">
    <location>
        <begin position="741"/>
        <end position="750"/>
    </location>
</feature>
<keyword evidence="15" id="KW-1185">Reference proteome</keyword>
<feature type="domain" description="Nucleoporin NSP1-like C-terminal" evidence="13">
    <location>
        <begin position="1462"/>
        <end position="1566"/>
    </location>
</feature>
<evidence type="ECO:0000256" key="8">
    <source>
        <dbReference type="SAM" id="Coils"/>
    </source>
</evidence>
<feature type="compositionally biased region" description="Polar residues" evidence="9">
    <location>
        <begin position="37"/>
        <end position="62"/>
    </location>
</feature>
<feature type="transmembrane region" description="Helical" evidence="10">
    <location>
        <begin position="960"/>
        <end position="979"/>
    </location>
</feature>
<keyword evidence="3" id="KW-0813">Transport</keyword>
<name>A0A2U1JAJ6_SMIAN</name>
<feature type="region of interest" description="Disordered" evidence="9">
    <location>
        <begin position="1236"/>
        <end position="1255"/>
    </location>
</feature>
<feature type="transmembrane region" description="Helical" evidence="10">
    <location>
        <begin position="503"/>
        <end position="525"/>
    </location>
</feature>
<gene>
    <name evidence="14" type="ORF">BB558_001735</name>
</gene>
<keyword evidence="7 10" id="KW-0472">Membrane</keyword>
<evidence type="ECO:0000256" key="10">
    <source>
        <dbReference type="SAM" id="Phobius"/>
    </source>
</evidence>
<evidence type="ECO:0000313" key="15">
    <source>
        <dbReference type="Proteomes" id="UP000245591"/>
    </source>
</evidence>
<dbReference type="Gene3D" id="1.20.5.170">
    <property type="match status" value="1"/>
</dbReference>
<feature type="transmembrane region" description="Helical" evidence="10">
    <location>
        <begin position="440"/>
        <end position="460"/>
    </location>
</feature>
<keyword evidence="8" id="KW-0175">Coiled coil</keyword>
<evidence type="ECO:0000256" key="2">
    <source>
        <dbReference type="ARBA" id="ARBA00008170"/>
    </source>
</evidence>
<dbReference type="Proteomes" id="UP000245591">
    <property type="component" value="Unassembled WGS sequence"/>
</dbReference>
<evidence type="ECO:0000259" key="11">
    <source>
        <dbReference type="Pfam" id="PF01699"/>
    </source>
</evidence>
<evidence type="ECO:0000256" key="3">
    <source>
        <dbReference type="ARBA" id="ARBA00022448"/>
    </source>
</evidence>
<dbReference type="Pfam" id="PF01699">
    <property type="entry name" value="Na_Ca_ex"/>
    <property type="match status" value="2"/>
</dbReference>
<dbReference type="InterPro" id="IPR005185">
    <property type="entry name" value="YccF"/>
</dbReference>
<dbReference type="GO" id="GO:0015369">
    <property type="term" value="F:calcium:proton antiporter activity"/>
    <property type="evidence" value="ECO:0007669"/>
    <property type="project" value="TreeGrafter"/>
</dbReference>
<feature type="region of interest" description="Disordered" evidence="9">
    <location>
        <begin position="1262"/>
        <end position="1445"/>
    </location>
</feature>
<dbReference type="PANTHER" id="PTHR31503">
    <property type="entry name" value="VACUOLAR CALCIUM ION TRANSPORTER"/>
    <property type="match status" value="1"/>
</dbReference>
<dbReference type="InterPro" id="IPR007758">
    <property type="entry name" value="Nucleoporin_NSP1_C"/>
</dbReference>
<dbReference type="Pfam" id="PF05064">
    <property type="entry name" value="Nsp1_C"/>
    <property type="match status" value="1"/>
</dbReference>
<evidence type="ECO:0000256" key="1">
    <source>
        <dbReference type="ARBA" id="ARBA00004127"/>
    </source>
</evidence>
<feature type="domain" description="Sodium/calcium exchanger membrane region" evidence="11">
    <location>
        <begin position="474"/>
        <end position="598"/>
    </location>
</feature>
<dbReference type="PANTHER" id="PTHR31503:SF10">
    <property type="entry name" value="VNX1 PROTEIN"/>
    <property type="match status" value="1"/>
</dbReference>
<dbReference type="GO" id="GO:0005774">
    <property type="term" value="C:vacuolar membrane"/>
    <property type="evidence" value="ECO:0007669"/>
    <property type="project" value="UniProtKB-ARBA"/>
</dbReference>
<feature type="region of interest" description="Disordered" evidence="9">
    <location>
        <begin position="741"/>
        <end position="805"/>
    </location>
</feature>
<dbReference type="Gene3D" id="1.20.1420.30">
    <property type="entry name" value="NCX, central ion-binding region"/>
    <property type="match status" value="1"/>
</dbReference>
<feature type="transmembrane region" description="Helical" evidence="10">
    <location>
        <begin position="645"/>
        <end position="665"/>
    </location>
</feature>
<feature type="compositionally biased region" description="Polar residues" evidence="9">
    <location>
        <begin position="1187"/>
        <end position="1196"/>
    </location>
</feature>
<feature type="compositionally biased region" description="Polar residues" evidence="9">
    <location>
        <begin position="751"/>
        <end position="762"/>
    </location>
</feature>
<feature type="transmembrane region" description="Helical" evidence="10">
    <location>
        <begin position="165"/>
        <end position="189"/>
    </location>
</feature>
<feature type="compositionally biased region" description="Polar residues" evidence="9">
    <location>
        <begin position="1262"/>
        <end position="1274"/>
    </location>
</feature>
<feature type="transmembrane region" description="Helical" evidence="10">
    <location>
        <begin position="571"/>
        <end position="591"/>
    </location>
</feature>
<feature type="region of interest" description="Disordered" evidence="9">
    <location>
        <begin position="1"/>
        <end position="63"/>
    </location>
</feature>
<organism evidence="14 15">
    <name type="scientific">Smittium angustum</name>
    <dbReference type="NCBI Taxonomy" id="133377"/>
    <lineage>
        <taxon>Eukaryota</taxon>
        <taxon>Fungi</taxon>
        <taxon>Fungi incertae sedis</taxon>
        <taxon>Zoopagomycota</taxon>
        <taxon>Kickxellomycotina</taxon>
        <taxon>Harpellomycetes</taxon>
        <taxon>Harpellales</taxon>
        <taxon>Legeriomycetaceae</taxon>
        <taxon>Smittium</taxon>
    </lineage>
</organism>
<feature type="transmembrane region" description="Helical" evidence="10">
    <location>
        <begin position="472"/>
        <end position="491"/>
    </location>
</feature>
<evidence type="ECO:0000256" key="9">
    <source>
        <dbReference type="SAM" id="MobiDB-lite"/>
    </source>
</evidence>
<comment type="caution">
    <text evidence="14">The sequence shown here is derived from an EMBL/GenBank/DDBJ whole genome shotgun (WGS) entry which is preliminary data.</text>
</comment>
<feature type="transmembrane region" description="Helical" evidence="10">
    <location>
        <begin position="922"/>
        <end position="940"/>
    </location>
</feature>
<feature type="domain" description="Sodium/calcium exchanger membrane region" evidence="11">
    <location>
        <begin position="921"/>
        <end position="1020"/>
    </location>
</feature>
<feature type="transmembrane region" description="Helical" evidence="10">
    <location>
        <begin position="537"/>
        <end position="559"/>
    </location>
</feature>
<feature type="coiled-coil region" evidence="8">
    <location>
        <begin position="1591"/>
        <end position="1618"/>
    </location>
</feature>
<protein>
    <recommendedName>
        <fullName evidence="16">Sodium/calcium exchanger membrane region domain-containing protein</fullName>
    </recommendedName>
</protein>
<reference evidence="14 15" key="1">
    <citation type="journal article" date="2018" name="MBio">
        <title>Comparative Genomics Reveals the Core Gene Toolbox for the Fungus-Insect Symbiosis.</title>
        <authorList>
            <person name="Wang Y."/>
            <person name="Stata M."/>
            <person name="Wang W."/>
            <person name="Stajich J.E."/>
            <person name="White M.M."/>
            <person name="Moncalvo J.M."/>
        </authorList>
    </citation>
    <scope>NUCLEOTIDE SEQUENCE [LARGE SCALE GENOMIC DNA]</scope>
    <source>
        <strain evidence="14 15">AUS-126-30</strain>
    </source>
</reference>
<keyword evidence="4 10" id="KW-0812">Transmembrane</keyword>
<dbReference type="GO" id="GO:0006874">
    <property type="term" value="P:intracellular calcium ion homeostasis"/>
    <property type="evidence" value="ECO:0007669"/>
    <property type="project" value="TreeGrafter"/>
</dbReference>